<keyword evidence="2" id="KW-0732">Signal</keyword>
<evidence type="ECO:0000256" key="2">
    <source>
        <dbReference type="SAM" id="SignalP"/>
    </source>
</evidence>
<protein>
    <recommendedName>
        <fullName evidence="5">SdpI/YhfL protein family protein</fullName>
    </recommendedName>
</protein>
<evidence type="ECO:0008006" key="5">
    <source>
        <dbReference type="Google" id="ProtNLM"/>
    </source>
</evidence>
<feature type="transmembrane region" description="Helical" evidence="1">
    <location>
        <begin position="89"/>
        <end position="108"/>
    </location>
</feature>
<dbReference type="OrthoDB" id="674806at2"/>
<feature type="transmembrane region" description="Helical" evidence="1">
    <location>
        <begin position="31"/>
        <end position="56"/>
    </location>
</feature>
<organism evidence="3 4">
    <name type="scientific">Chitinophaga jiangningensis</name>
    <dbReference type="NCBI Taxonomy" id="1419482"/>
    <lineage>
        <taxon>Bacteria</taxon>
        <taxon>Pseudomonadati</taxon>
        <taxon>Bacteroidota</taxon>
        <taxon>Chitinophagia</taxon>
        <taxon>Chitinophagales</taxon>
        <taxon>Chitinophagaceae</taxon>
        <taxon>Chitinophaga</taxon>
    </lineage>
</organism>
<feature type="chain" id="PRO_5012138748" description="SdpI/YhfL protein family protein" evidence="2">
    <location>
        <begin position="20"/>
        <end position="140"/>
    </location>
</feature>
<keyword evidence="1" id="KW-0472">Membrane</keyword>
<keyword evidence="4" id="KW-1185">Reference proteome</keyword>
<evidence type="ECO:0000313" key="3">
    <source>
        <dbReference type="EMBL" id="SHL37962.1"/>
    </source>
</evidence>
<evidence type="ECO:0000313" key="4">
    <source>
        <dbReference type="Proteomes" id="UP000184420"/>
    </source>
</evidence>
<accession>A0A1M7A5F1</accession>
<sequence>MKKIPFLFTAFFVPLVACAQGNPGPYIDKDIFNICAAIVVMALLLGFLLTFSRLFLDYRIKTRLSDSGLPTEVISTLLPEDKNSSKTAALKWAVILAGIGLACTLIYFTLPLGIHSLAILACCLSASFAVYYIILLKMKK</sequence>
<dbReference type="RefSeq" id="WP_073079818.1">
    <property type="nucleotide sequence ID" value="NZ_FRBL01000003.1"/>
</dbReference>
<gene>
    <name evidence="3" type="ORF">SAMN05444266_103135</name>
</gene>
<name>A0A1M7A5F1_9BACT</name>
<dbReference type="EMBL" id="FRBL01000003">
    <property type="protein sequence ID" value="SHL37962.1"/>
    <property type="molecule type" value="Genomic_DNA"/>
</dbReference>
<dbReference type="STRING" id="1419482.SAMN05444266_103135"/>
<dbReference type="Proteomes" id="UP000184420">
    <property type="component" value="Unassembled WGS sequence"/>
</dbReference>
<proteinExistence type="predicted"/>
<reference evidence="3 4" key="1">
    <citation type="submission" date="2016-11" db="EMBL/GenBank/DDBJ databases">
        <authorList>
            <person name="Jaros S."/>
            <person name="Januszkiewicz K."/>
            <person name="Wedrychowicz H."/>
        </authorList>
    </citation>
    <scope>NUCLEOTIDE SEQUENCE [LARGE SCALE GENOMIC DNA]</scope>
    <source>
        <strain evidence="3 4">DSM 27406</strain>
    </source>
</reference>
<feature type="transmembrane region" description="Helical" evidence="1">
    <location>
        <begin position="114"/>
        <end position="134"/>
    </location>
</feature>
<feature type="signal peptide" evidence="2">
    <location>
        <begin position="1"/>
        <end position="19"/>
    </location>
</feature>
<keyword evidence="1" id="KW-1133">Transmembrane helix</keyword>
<evidence type="ECO:0000256" key="1">
    <source>
        <dbReference type="SAM" id="Phobius"/>
    </source>
</evidence>
<keyword evidence="1" id="KW-0812">Transmembrane</keyword>
<dbReference type="AlphaFoldDB" id="A0A1M7A5F1"/>